<evidence type="ECO:0000313" key="2">
    <source>
        <dbReference type="EMBL" id="KAK2729764.1"/>
    </source>
</evidence>
<organism evidence="2 3">
    <name type="scientific">Colletotrichum kahawae</name>
    <name type="common">Coffee berry disease fungus</name>
    <dbReference type="NCBI Taxonomy" id="34407"/>
    <lineage>
        <taxon>Eukaryota</taxon>
        <taxon>Fungi</taxon>
        <taxon>Dikarya</taxon>
        <taxon>Ascomycota</taxon>
        <taxon>Pezizomycotina</taxon>
        <taxon>Sordariomycetes</taxon>
        <taxon>Hypocreomycetidae</taxon>
        <taxon>Glomerellales</taxon>
        <taxon>Glomerellaceae</taxon>
        <taxon>Colletotrichum</taxon>
        <taxon>Colletotrichum gloeosporioides species complex</taxon>
    </lineage>
</organism>
<name>A0AAE0CY69_COLKA</name>
<keyword evidence="1" id="KW-1133">Transmembrane helix</keyword>
<accession>A0AAE0CY69</accession>
<proteinExistence type="predicted"/>
<keyword evidence="1" id="KW-0472">Membrane</keyword>
<protein>
    <submittedName>
        <fullName evidence="2">Uncharacterized protein</fullName>
    </submittedName>
</protein>
<dbReference type="AlphaFoldDB" id="A0AAE0CY69"/>
<evidence type="ECO:0000313" key="3">
    <source>
        <dbReference type="Proteomes" id="UP001281614"/>
    </source>
</evidence>
<dbReference type="EMBL" id="VYYT01000765">
    <property type="protein sequence ID" value="KAK2729764.1"/>
    <property type="molecule type" value="Genomic_DNA"/>
</dbReference>
<gene>
    <name evidence="2" type="ORF">CKAH01_10066</name>
</gene>
<reference evidence="2" key="1">
    <citation type="submission" date="2023-02" db="EMBL/GenBank/DDBJ databases">
        <title>Colletotrichum kahawae CIFC_Que2 genome sequencing and assembly.</title>
        <authorList>
            <person name="Baroncelli R."/>
        </authorList>
    </citation>
    <scope>NUCLEOTIDE SEQUENCE</scope>
    <source>
        <strain evidence="2">CIFC_Que2</strain>
    </source>
</reference>
<keyword evidence="1" id="KW-0812">Transmembrane</keyword>
<feature type="transmembrane region" description="Helical" evidence="1">
    <location>
        <begin position="463"/>
        <end position="483"/>
    </location>
</feature>
<keyword evidence="3" id="KW-1185">Reference proteome</keyword>
<dbReference type="Proteomes" id="UP001281614">
    <property type="component" value="Unassembled WGS sequence"/>
</dbReference>
<comment type="caution">
    <text evidence="2">The sequence shown here is derived from an EMBL/GenBank/DDBJ whole genome shotgun (WGS) entry which is preliminary data.</text>
</comment>
<evidence type="ECO:0000256" key="1">
    <source>
        <dbReference type="SAM" id="Phobius"/>
    </source>
</evidence>
<sequence>MWKGLHGKSFAVSGSSLLPGRSFRLTQTDVSTIISACLVAGRAIGTIWQALAAWRCIFILLEKTGLSLADANVVGSWKLPPWSIMRLESSARSGGGATKLLAILSLVLAWPAQFASPLATGSVSWVPTSSYDINSGKTILFGSASIGPGWYPYKGGLNIRQGLVAMSAGLANLKATAPFEYNNGSLHVTEARRMATFLGLYTNGTVVRNATVPIFVIESLEWVTDESQIPPKILEAVQDPLSGYLNFTQKETQMTTAIGATTLLKDQPWKVPSTDGLPETVPVSHAVRYASIYVFSGSSADTYDCHSSINNTEFSPLPSGIHLVKSRRPDRSDCMAVAKLQISAGVTHCNQSEPTSSSPSCIAASNIMFSTNRDVFPDNLTGEIFAMMQEVHTVVASFRMNDPEIYAGRLEQALRDSLVQTYQGTWSVMTEYFKTVNMPHGKLKTTGWEPVQALQAQVLSFRILLWLGMSMLLVLSGILVLVLDSYSEGKTVINPVIAAIMLDSSEVIAADDTGLCNAVDIGKDHGNTDLRLRLEVSKRSSMPCGYYHPKLVPEVVPVV</sequence>